<dbReference type="SUPFAM" id="SSF51412">
    <property type="entry name" value="Inosine monophosphate dehydrogenase (IMPDH)"/>
    <property type="match status" value="1"/>
</dbReference>
<gene>
    <name evidence="4" type="ORF">LCGC14_0309730</name>
</gene>
<sequence length="538" mass="58274">MNSDLPHPLHTPLCSILKCRVPILLAGMGGVARWQLAAAVAKAGGYPTLGMVRETPALIASEIRAFKAATNRSFAVNLIPAATEPALLEAQLRQCLELDVMAFSFFWDVMPEVVARVRETGATVLHQVGSLEQALRAQDAGVDVIIAQGIEAGGHVHGRNRSFDLAKEIIQETQLPVVIAGGISTGKELADALGLGAQGVQCGTAFLATDESFAHQYHKQRVVDADAEDTVLTDVFVLNWPKGAAVRVIGNSVTKALNGNLFGHDPDILPREAIAWDDGVARYRFSTDSPLRTTTGDLEAMPSFGGHSVGSIRDIVPAKVRLEKIEHDAVLCMSSERAAENAPFSKTEVPQWRKLKRTELRALRKTLSVDAHATASNRIALRLEAFLNDRFDGAGGRVLSMYWPIKGEPDLRDLMSRLHAGGVIIALPLVETKAAPLVFRRWTPLTKMTRGDWNIPVPPPEAEILKPEIALAPLVGWDMSGYRLGYGGGYFDRTLAALDPSPFKIGIGYASARLETIFPQPHDIPMDIILTEAGTFAD</sequence>
<dbReference type="Pfam" id="PF03060">
    <property type="entry name" value="NMO"/>
    <property type="match status" value="1"/>
</dbReference>
<keyword evidence="1" id="KW-0285">Flavoprotein</keyword>
<evidence type="ECO:0000256" key="2">
    <source>
        <dbReference type="ARBA" id="ARBA00022643"/>
    </source>
</evidence>
<evidence type="ECO:0000256" key="3">
    <source>
        <dbReference type="ARBA" id="ARBA00023002"/>
    </source>
</evidence>
<dbReference type="SUPFAM" id="SSF100950">
    <property type="entry name" value="NagB/RpiA/CoA transferase-like"/>
    <property type="match status" value="1"/>
</dbReference>
<dbReference type="EMBL" id="LAZR01000201">
    <property type="protein sequence ID" value="KKN82424.1"/>
    <property type="molecule type" value="Genomic_DNA"/>
</dbReference>
<dbReference type="InterPro" id="IPR002698">
    <property type="entry name" value="FTHF_cligase"/>
</dbReference>
<proteinExistence type="predicted"/>
<dbReference type="GO" id="GO:0018580">
    <property type="term" value="F:nitronate monooxygenase activity"/>
    <property type="evidence" value="ECO:0007669"/>
    <property type="project" value="InterPro"/>
</dbReference>
<evidence type="ECO:0000313" key="4">
    <source>
        <dbReference type="EMBL" id="KKN82424.1"/>
    </source>
</evidence>
<keyword evidence="2" id="KW-0288">FMN</keyword>
<keyword evidence="3" id="KW-0560">Oxidoreductase</keyword>
<dbReference type="AlphaFoldDB" id="A0A0F9TSX1"/>
<dbReference type="PANTHER" id="PTHR32332:SF20">
    <property type="entry name" value="2-NITROPROPANE DIOXYGENASE-LIKE PROTEIN"/>
    <property type="match status" value="1"/>
</dbReference>
<dbReference type="InterPro" id="IPR013785">
    <property type="entry name" value="Aldolase_TIM"/>
</dbReference>
<dbReference type="InterPro" id="IPR024185">
    <property type="entry name" value="FTHF_cligase-like_sf"/>
</dbReference>
<accession>A0A0F9TSX1</accession>
<dbReference type="Gene3D" id="3.40.50.10420">
    <property type="entry name" value="NagB/RpiA/CoA transferase-like"/>
    <property type="match status" value="1"/>
</dbReference>
<dbReference type="PANTHER" id="PTHR32332">
    <property type="entry name" value="2-NITROPROPANE DIOXYGENASE"/>
    <property type="match status" value="1"/>
</dbReference>
<organism evidence="4">
    <name type="scientific">marine sediment metagenome</name>
    <dbReference type="NCBI Taxonomy" id="412755"/>
    <lineage>
        <taxon>unclassified sequences</taxon>
        <taxon>metagenomes</taxon>
        <taxon>ecological metagenomes</taxon>
    </lineage>
</organism>
<reference evidence="4" key="1">
    <citation type="journal article" date="2015" name="Nature">
        <title>Complex archaea that bridge the gap between prokaryotes and eukaryotes.</title>
        <authorList>
            <person name="Spang A."/>
            <person name="Saw J.H."/>
            <person name="Jorgensen S.L."/>
            <person name="Zaremba-Niedzwiedzka K."/>
            <person name="Martijn J."/>
            <person name="Lind A.E."/>
            <person name="van Eijk R."/>
            <person name="Schleper C."/>
            <person name="Guy L."/>
            <person name="Ettema T.J."/>
        </authorList>
    </citation>
    <scope>NUCLEOTIDE SEQUENCE</scope>
</reference>
<dbReference type="CDD" id="cd04730">
    <property type="entry name" value="NPD_like"/>
    <property type="match status" value="1"/>
</dbReference>
<protein>
    <submittedName>
        <fullName evidence="4">Uncharacterized protein</fullName>
    </submittedName>
</protein>
<dbReference type="InterPro" id="IPR037171">
    <property type="entry name" value="NagB/RpiA_transferase-like"/>
</dbReference>
<dbReference type="NCBIfam" id="TIGR02727">
    <property type="entry name" value="MTHFS_bact"/>
    <property type="match status" value="1"/>
</dbReference>
<dbReference type="Gene3D" id="3.20.20.70">
    <property type="entry name" value="Aldolase class I"/>
    <property type="match status" value="1"/>
</dbReference>
<evidence type="ECO:0000256" key="1">
    <source>
        <dbReference type="ARBA" id="ARBA00022630"/>
    </source>
</evidence>
<dbReference type="Pfam" id="PF01812">
    <property type="entry name" value="5-FTHF_cyc-lig"/>
    <property type="match status" value="1"/>
</dbReference>
<name>A0A0F9TSX1_9ZZZZ</name>
<dbReference type="InterPro" id="IPR004136">
    <property type="entry name" value="NMO"/>
</dbReference>
<comment type="caution">
    <text evidence="4">The sequence shown here is derived from an EMBL/GenBank/DDBJ whole genome shotgun (WGS) entry which is preliminary data.</text>
</comment>